<evidence type="ECO:0000256" key="3">
    <source>
        <dbReference type="ARBA" id="ARBA00022989"/>
    </source>
</evidence>
<feature type="transmembrane region" description="Helical" evidence="5">
    <location>
        <begin position="263"/>
        <end position="281"/>
    </location>
</feature>
<proteinExistence type="predicted"/>
<dbReference type="AlphaFoldDB" id="A0A382VS74"/>
<keyword evidence="2 5" id="KW-0812">Transmembrane</keyword>
<keyword evidence="3 5" id="KW-1133">Transmembrane helix</keyword>
<reference evidence="7" key="1">
    <citation type="submission" date="2018-05" db="EMBL/GenBank/DDBJ databases">
        <authorList>
            <person name="Lanie J.A."/>
            <person name="Ng W.-L."/>
            <person name="Kazmierczak K.M."/>
            <person name="Andrzejewski T.M."/>
            <person name="Davidsen T.M."/>
            <person name="Wayne K.J."/>
            <person name="Tettelin H."/>
            <person name="Glass J.I."/>
            <person name="Rusch D."/>
            <person name="Podicherti R."/>
            <person name="Tsui H.-C.T."/>
            <person name="Winkler M.E."/>
        </authorList>
    </citation>
    <scope>NUCLEOTIDE SEQUENCE</scope>
</reference>
<feature type="transmembrane region" description="Helical" evidence="5">
    <location>
        <begin position="76"/>
        <end position="98"/>
    </location>
</feature>
<dbReference type="InterPro" id="IPR007016">
    <property type="entry name" value="O-antigen_ligase-rel_domated"/>
</dbReference>
<feature type="transmembrane region" description="Helical" evidence="5">
    <location>
        <begin position="36"/>
        <end position="55"/>
    </location>
</feature>
<comment type="subcellular location">
    <subcellularLocation>
        <location evidence="1">Membrane</location>
        <topology evidence="1">Multi-pass membrane protein</topology>
    </subcellularLocation>
</comment>
<evidence type="ECO:0000256" key="2">
    <source>
        <dbReference type="ARBA" id="ARBA00022692"/>
    </source>
</evidence>
<dbReference type="InterPro" id="IPR051533">
    <property type="entry name" value="WaaL-like"/>
</dbReference>
<evidence type="ECO:0000256" key="1">
    <source>
        <dbReference type="ARBA" id="ARBA00004141"/>
    </source>
</evidence>
<dbReference type="Pfam" id="PF04932">
    <property type="entry name" value="Wzy_C"/>
    <property type="match status" value="1"/>
</dbReference>
<dbReference type="EMBL" id="UINC01154253">
    <property type="protein sequence ID" value="SVD49436.1"/>
    <property type="molecule type" value="Genomic_DNA"/>
</dbReference>
<gene>
    <name evidence="7" type="ORF">METZ01_LOCUS402290</name>
</gene>
<evidence type="ECO:0000256" key="4">
    <source>
        <dbReference type="ARBA" id="ARBA00023136"/>
    </source>
</evidence>
<accession>A0A382VS74</accession>
<evidence type="ECO:0000259" key="6">
    <source>
        <dbReference type="Pfam" id="PF04932"/>
    </source>
</evidence>
<feature type="transmembrane region" description="Helical" evidence="5">
    <location>
        <begin position="199"/>
        <end position="217"/>
    </location>
</feature>
<feature type="transmembrane region" description="Helical" evidence="5">
    <location>
        <begin position="229"/>
        <end position="251"/>
    </location>
</feature>
<evidence type="ECO:0000256" key="5">
    <source>
        <dbReference type="SAM" id="Phobius"/>
    </source>
</evidence>
<feature type="domain" description="O-antigen ligase-related" evidence="6">
    <location>
        <begin position="30"/>
        <end position="175"/>
    </location>
</feature>
<evidence type="ECO:0000313" key="7">
    <source>
        <dbReference type="EMBL" id="SVD49436.1"/>
    </source>
</evidence>
<feature type="transmembrane region" description="Helical" evidence="5">
    <location>
        <begin position="12"/>
        <end position="30"/>
    </location>
</feature>
<feature type="non-terminal residue" evidence="7">
    <location>
        <position position="1"/>
    </location>
</feature>
<name>A0A382VS74_9ZZZZ</name>
<sequence>WVFGRESSRPVAVLVVLPVAVVVGGLPILFDDPGVGLLLGAMAAMAACASFATKLDKRVSGTDGNGRLGTAIGRPWLWLGATLSLGTVAGIFLFRRIIEEVESGLSNRVEYWKVALSVFKTNPIFGTGLETYSNYFTAHRSLERAVSLEDGHADAAHSVPLGIMSGGGIFLAITYVGIILVVGYFGVQAVRKAKGGSRQFYGAVLAAWFGYQVQASVSIDVPGLVFTQWILGGILLAGGVQGSLPALKMPWRKARRTGNRQRVVGAGLIAVFLLALGPLSAP</sequence>
<dbReference type="PANTHER" id="PTHR37422:SF23">
    <property type="entry name" value="TEICHURONIC ACID BIOSYNTHESIS PROTEIN TUAE"/>
    <property type="match status" value="1"/>
</dbReference>
<keyword evidence="4 5" id="KW-0472">Membrane</keyword>
<organism evidence="7">
    <name type="scientific">marine metagenome</name>
    <dbReference type="NCBI Taxonomy" id="408172"/>
    <lineage>
        <taxon>unclassified sequences</taxon>
        <taxon>metagenomes</taxon>
        <taxon>ecological metagenomes</taxon>
    </lineage>
</organism>
<dbReference type="GO" id="GO:0016020">
    <property type="term" value="C:membrane"/>
    <property type="evidence" value="ECO:0007669"/>
    <property type="project" value="UniProtKB-SubCell"/>
</dbReference>
<feature type="transmembrane region" description="Helical" evidence="5">
    <location>
        <begin position="168"/>
        <end position="187"/>
    </location>
</feature>
<feature type="non-terminal residue" evidence="7">
    <location>
        <position position="282"/>
    </location>
</feature>
<dbReference type="PANTHER" id="PTHR37422">
    <property type="entry name" value="TEICHURONIC ACID BIOSYNTHESIS PROTEIN TUAE"/>
    <property type="match status" value="1"/>
</dbReference>
<protein>
    <recommendedName>
        <fullName evidence="6">O-antigen ligase-related domain-containing protein</fullName>
    </recommendedName>
</protein>